<keyword evidence="2" id="KW-0963">Cytoplasm</keyword>
<feature type="compositionally biased region" description="Low complexity" evidence="8">
    <location>
        <begin position="731"/>
        <end position="742"/>
    </location>
</feature>
<dbReference type="PROSITE" id="PS50089">
    <property type="entry name" value="ZF_RING_2"/>
    <property type="match status" value="1"/>
</dbReference>
<evidence type="ECO:0000259" key="9">
    <source>
        <dbReference type="PROSITE" id="PS50089"/>
    </source>
</evidence>
<evidence type="ECO:0000256" key="6">
    <source>
        <dbReference type="PROSITE-ProRule" id="PRU00175"/>
    </source>
</evidence>
<evidence type="ECO:0000313" key="11">
    <source>
        <dbReference type="Proteomes" id="UP001172684"/>
    </source>
</evidence>
<dbReference type="EMBL" id="JAPDRL010000083">
    <property type="protein sequence ID" value="KAJ9658784.1"/>
    <property type="molecule type" value="Genomic_DNA"/>
</dbReference>
<dbReference type="SUPFAM" id="SSF57850">
    <property type="entry name" value="RING/U-box"/>
    <property type="match status" value="1"/>
</dbReference>
<feature type="coiled-coil region" evidence="7">
    <location>
        <begin position="319"/>
        <end position="346"/>
    </location>
</feature>
<dbReference type="InterPro" id="IPR017907">
    <property type="entry name" value="Znf_RING_CS"/>
</dbReference>
<evidence type="ECO:0000256" key="2">
    <source>
        <dbReference type="ARBA" id="ARBA00022490"/>
    </source>
</evidence>
<keyword evidence="4 6" id="KW-0863">Zinc-finger</keyword>
<feature type="compositionally biased region" description="Low complexity" evidence="8">
    <location>
        <begin position="20"/>
        <end position="61"/>
    </location>
</feature>
<dbReference type="SMART" id="SM00184">
    <property type="entry name" value="RING"/>
    <property type="match status" value="1"/>
</dbReference>
<keyword evidence="5" id="KW-0862">Zinc</keyword>
<keyword evidence="11" id="KW-1185">Reference proteome</keyword>
<name>A0ABQ9NJ35_9PEZI</name>
<feature type="region of interest" description="Disordered" evidence="8">
    <location>
        <begin position="1"/>
        <end position="77"/>
    </location>
</feature>
<feature type="region of interest" description="Disordered" evidence="8">
    <location>
        <begin position="639"/>
        <end position="681"/>
    </location>
</feature>
<dbReference type="InterPro" id="IPR013083">
    <property type="entry name" value="Znf_RING/FYVE/PHD"/>
</dbReference>
<comment type="subcellular location">
    <subcellularLocation>
        <location evidence="1">Cytoplasm</location>
    </subcellularLocation>
</comment>
<comment type="caution">
    <text evidence="10">The sequence shown here is derived from an EMBL/GenBank/DDBJ whole genome shotgun (WGS) entry which is preliminary data.</text>
</comment>
<evidence type="ECO:0000256" key="7">
    <source>
        <dbReference type="SAM" id="Coils"/>
    </source>
</evidence>
<keyword evidence="7" id="KW-0175">Coiled coil</keyword>
<dbReference type="CDD" id="cd16536">
    <property type="entry name" value="RING-HC_RNF10"/>
    <property type="match status" value="1"/>
</dbReference>
<protein>
    <recommendedName>
        <fullName evidence="9">RING-type domain-containing protein</fullName>
    </recommendedName>
</protein>
<accession>A0ABQ9NJ35</accession>
<dbReference type="PANTHER" id="PTHR12983">
    <property type="entry name" value="RING FINGER 10 FAMILY MEMBER"/>
    <property type="match status" value="1"/>
</dbReference>
<keyword evidence="3" id="KW-0479">Metal-binding</keyword>
<evidence type="ECO:0000256" key="4">
    <source>
        <dbReference type="ARBA" id="ARBA00022771"/>
    </source>
</evidence>
<dbReference type="Gene3D" id="3.30.40.10">
    <property type="entry name" value="Zinc/RING finger domain, C3HC4 (zinc finger)"/>
    <property type="match status" value="1"/>
</dbReference>
<feature type="region of interest" description="Disordered" evidence="8">
    <location>
        <begin position="583"/>
        <end position="619"/>
    </location>
</feature>
<dbReference type="InterPro" id="IPR001841">
    <property type="entry name" value="Znf_RING"/>
</dbReference>
<dbReference type="Proteomes" id="UP001172684">
    <property type="component" value="Unassembled WGS sequence"/>
</dbReference>
<evidence type="ECO:0000313" key="10">
    <source>
        <dbReference type="EMBL" id="KAJ9658784.1"/>
    </source>
</evidence>
<organism evidence="10 11">
    <name type="scientific">Coniosporium apollinis</name>
    <dbReference type="NCBI Taxonomy" id="61459"/>
    <lineage>
        <taxon>Eukaryota</taxon>
        <taxon>Fungi</taxon>
        <taxon>Dikarya</taxon>
        <taxon>Ascomycota</taxon>
        <taxon>Pezizomycotina</taxon>
        <taxon>Dothideomycetes</taxon>
        <taxon>Dothideomycetes incertae sedis</taxon>
        <taxon>Coniosporium</taxon>
    </lineage>
</organism>
<feature type="compositionally biased region" description="Low complexity" evidence="8">
    <location>
        <begin position="664"/>
        <end position="679"/>
    </location>
</feature>
<evidence type="ECO:0000256" key="8">
    <source>
        <dbReference type="SAM" id="MobiDB-lite"/>
    </source>
</evidence>
<sequence length="765" mass="84098">MSSVPPPAVTANKSVNTSGQLSPAQSQVSSSSAGDSYGQRRSGASGSFGAGATSRASSTPRNNQASKKQHKQSKRYRLADEDAFAESAAMQSVNSRKGQTSITHLMNFALPPRPQYHSQHQRFNSYGRNTRRPPTWGLGSGYHASDKARYVHANYRFIVDPRADYHAQRADADVHLDWNNVLQILASSLSQAAACPICLGTPVAPRMARCGHIFCLPCLIRYMHSDDEASHLHERRARSKKCPICYDTIYVSETRPVRWYIGQEGEPPREGSDVVLRLVKRSSGSTIALPRDSADVLDNGEDVPWYLAADVMDYARVMKGSEEYMVEQFDEEIQELERQGQEDEVMFGEDSAEWTKKAVKLIRETKDKVKGIGNPPTAPTKPADEKPKRAPIEYFEANGAVPNMYTIQHAAKSGQSLSGGSTTPATQESSTASTEQTAVSSPVVPSASLSTARKLSTASSGSQNRATSGIAETLAQMRHRQQFTEHQPPPEYYFYQALLHYYLSPLDIRILKAAFGSFSAFPSNILTRVERVSTGHIVDDDLRKRTKYLGHLPYGCEVGFLECDWEDTIAPEVLEKFKPEIERRRKKNEDKEAREEKARLKAEKDEDEKRWAAARRKRPSISTTRFTADDFRPLVSAEVADSAASVDADSTSTSPPWPTRREGSSFASLASPSTSPSAPRTVWGTAIVPALSPIIPAQEPRPVPSDDGWLQGWEKDLLQEDDEMVAQAQALSLAGEGSKAGAASGGKKKKGKKITLMSTGVRRGA</sequence>
<evidence type="ECO:0000256" key="1">
    <source>
        <dbReference type="ARBA" id="ARBA00004496"/>
    </source>
</evidence>
<feature type="region of interest" description="Disordered" evidence="8">
    <location>
        <begin position="367"/>
        <end position="388"/>
    </location>
</feature>
<dbReference type="PANTHER" id="PTHR12983:SF9">
    <property type="entry name" value="E3 UBIQUITIN-PROTEIN LIGASE RNF10"/>
    <property type="match status" value="1"/>
</dbReference>
<feature type="compositionally biased region" description="Low complexity" evidence="8">
    <location>
        <begin position="421"/>
        <end position="452"/>
    </location>
</feature>
<dbReference type="InterPro" id="IPR018957">
    <property type="entry name" value="Znf_C3HC4_RING-type"/>
</dbReference>
<evidence type="ECO:0000256" key="3">
    <source>
        <dbReference type="ARBA" id="ARBA00022723"/>
    </source>
</evidence>
<feature type="compositionally biased region" description="Polar residues" evidence="8">
    <location>
        <begin position="453"/>
        <end position="467"/>
    </location>
</feature>
<feature type="compositionally biased region" description="Basic and acidic residues" evidence="8">
    <location>
        <begin position="583"/>
        <end position="611"/>
    </location>
</feature>
<feature type="region of interest" description="Disordered" evidence="8">
    <location>
        <begin position="412"/>
        <end position="467"/>
    </location>
</feature>
<feature type="compositionally biased region" description="Basic residues" evidence="8">
    <location>
        <begin position="67"/>
        <end position="76"/>
    </location>
</feature>
<feature type="region of interest" description="Disordered" evidence="8">
    <location>
        <begin position="731"/>
        <end position="765"/>
    </location>
</feature>
<feature type="domain" description="RING-type" evidence="9">
    <location>
        <begin position="195"/>
        <end position="245"/>
    </location>
</feature>
<dbReference type="InterPro" id="IPR039739">
    <property type="entry name" value="MAG2/RNF10"/>
</dbReference>
<reference evidence="10" key="1">
    <citation type="submission" date="2022-10" db="EMBL/GenBank/DDBJ databases">
        <title>Culturing micro-colonial fungi from biological soil crusts in the Mojave desert and describing Neophaeococcomyces mojavensis, and introducing the new genera and species Taxawa tesnikishii.</title>
        <authorList>
            <person name="Kurbessoian T."/>
            <person name="Stajich J.E."/>
        </authorList>
    </citation>
    <scope>NUCLEOTIDE SEQUENCE</scope>
    <source>
        <strain evidence="10">TK_1</strain>
    </source>
</reference>
<dbReference type="PROSITE" id="PS00518">
    <property type="entry name" value="ZF_RING_1"/>
    <property type="match status" value="1"/>
</dbReference>
<proteinExistence type="predicted"/>
<feature type="compositionally biased region" description="Low complexity" evidence="8">
    <location>
        <begin position="639"/>
        <end position="654"/>
    </location>
</feature>
<gene>
    <name evidence="10" type="ORF">H2201_007642</name>
</gene>
<dbReference type="Pfam" id="PF00097">
    <property type="entry name" value="zf-C3HC4"/>
    <property type="match status" value="1"/>
</dbReference>
<evidence type="ECO:0000256" key="5">
    <source>
        <dbReference type="ARBA" id="ARBA00022833"/>
    </source>
</evidence>